<evidence type="ECO:0000313" key="3">
    <source>
        <dbReference type="EMBL" id="KAF1987523.1"/>
    </source>
</evidence>
<feature type="compositionally biased region" description="Gly residues" evidence="1">
    <location>
        <begin position="51"/>
        <end position="65"/>
    </location>
</feature>
<feature type="region of interest" description="Disordered" evidence="1">
    <location>
        <begin position="38"/>
        <end position="92"/>
    </location>
</feature>
<protein>
    <recommendedName>
        <fullName evidence="2">Histone deacetylase complex subunit SAP30 Sin3 binding domain-containing protein</fullName>
    </recommendedName>
</protein>
<dbReference type="Pfam" id="PF13867">
    <property type="entry name" value="SAP30_Sin3_bdg"/>
    <property type="match status" value="1"/>
</dbReference>
<evidence type="ECO:0000259" key="2">
    <source>
        <dbReference type="Pfam" id="PF13867"/>
    </source>
</evidence>
<feature type="region of interest" description="Disordered" evidence="1">
    <location>
        <begin position="1"/>
        <end position="26"/>
    </location>
</feature>
<feature type="compositionally biased region" description="Basic and acidic residues" evidence="1">
    <location>
        <begin position="16"/>
        <end position="26"/>
    </location>
</feature>
<dbReference type="InterPro" id="IPR025718">
    <property type="entry name" value="SAP30_Sin3-bd"/>
</dbReference>
<dbReference type="InterPro" id="IPR038291">
    <property type="entry name" value="SAP30_C_sf"/>
</dbReference>
<organism evidence="3 4">
    <name type="scientific">Aulographum hederae CBS 113979</name>
    <dbReference type="NCBI Taxonomy" id="1176131"/>
    <lineage>
        <taxon>Eukaryota</taxon>
        <taxon>Fungi</taxon>
        <taxon>Dikarya</taxon>
        <taxon>Ascomycota</taxon>
        <taxon>Pezizomycotina</taxon>
        <taxon>Dothideomycetes</taxon>
        <taxon>Pleosporomycetidae</taxon>
        <taxon>Aulographales</taxon>
        <taxon>Aulographaceae</taxon>
    </lineage>
</organism>
<name>A0A6G1H2S2_9PEZI</name>
<dbReference type="Proteomes" id="UP000800041">
    <property type="component" value="Unassembled WGS sequence"/>
</dbReference>
<feature type="domain" description="Histone deacetylase complex subunit SAP30 Sin3 binding" evidence="2">
    <location>
        <begin position="154"/>
        <end position="186"/>
    </location>
</feature>
<proteinExistence type="predicted"/>
<accession>A0A6G1H2S2</accession>
<dbReference type="EMBL" id="ML977152">
    <property type="protein sequence ID" value="KAF1987523.1"/>
    <property type="molecule type" value="Genomic_DNA"/>
</dbReference>
<gene>
    <name evidence="3" type="ORF">K402DRAFT_420324</name>
</gene>
<evidence type="ECO:0000313" key="4">
    <source>
        <dbReference type="Proteomes" id="UP000800041"/>
    </source>
</evidence>
<dbReference type="Gene3D" id="6.10.160.20">
    <property type="match status" value="1"/>
</dbReference>
<feature type="compositionally biased region" description="Low complexity" evidence="1">
    <location>
        <begin position="66"/>
        <end position="92"/>
    </location>
</feature>
<sequence length="209" mass="21783">MPPRARAPVATNAHANAHDDGSNPKIEDSTAYLKAKLAAQTQTTGARGRRGGGGVGGGGGGGHGNGSNLKEVVSSSSSKNGNGNGSGDVVDGVNGGTGGINWSAIPPSSLHSYRRAYRLPTPSTFSNPLAHVFLTSTFIGKASPTMAQPRAHRRVQKEQLALAVRKHFNSLAVKEDDVMVETLCRVRDQERSFRMKFGPVAGQAGVGKR</sequence>
<keyword evidence="4" id="KW-1185">Reference proteome</keyword>
<evidence type="ECO:0000256" key="1">
    <source>
        <dbReference type="SAM" id="MobiDB-lite"/>
    </source>
</evidence>
<dbReference type="OrthoDB" id="510958at2759"/>
<dbReference type="AlphaFoldDB" id="A0A6G1H2S2"/>
<reference evidence="3" key="1">
    <citation type="journal article" date="2020" name="Stud. Mycol.">
        <title>101 Dothideomycetes genomes: a test case for predicting lifestyles and emergence of pathogens.</title>
        <authorList>
            <person name="Haridas S."/>
            <person name="Albert R."/>
            <person name="Binder M."/>
            <person name="Bloem J."/>
            <person name="Labutti K."/>
            <person name="Salamov A."/>
            <person name="Andreopoulos B."/>
            <person name="Baker S."/>
            <person name="Barry K."/>
            <person name="Bills G."/>
            <person name="Bluhm B."/>
            <person name="Cannon C."/>
            <person name="Castanera R."/>
            <person name="Culley D."/>
            <person name="Daum C."/>
            <person name="Ezra D."/>
            <person name="Gonzalez J."/>
            <person name="Henrissat B."/>
            <person name="Kuo A."/>
            <person name="Liang C."/>
            <person name="Lipzen A."/>
            <person name="Lutzoni F."/>
            <person name="Magnuson J."/>
            <person name="Mondo S."/>
            <person name="Nolan M."/>
            <person name="Ohm R."/>
            <person name="Pangilinan J."/>
            <person name="Park H.-J."/>
            <person name="Ramirez L."/>
            <person name="Alfaro M."/>
            <person name="Sun H."/>
            <person name="Tritt A."/>
            <person name="Yoshinaga Y."/>
            <person name="Zwiers L.-H."/>
            <person name="Turgeon B."/>
            <person name="Goodwin S."/>
            <person name="Spatafora J."/>
            <person name="Crous P."/>
            <person name="Grigoriev I."/>
        </authorList>
    </citation>
    <scope>NUCLEOTIDE SEQUENCE</scope>
    <source>
        <strain evidence="3">CBS 113979</strain>
    </source>
</reference>